<sequence>MASSNFLPSSAINKFIALRSLAKLSLPTASAPISTSSSRSSKKPRIDPVSPVTPSSPLPKQYPHLTVSASRPHVASTFHSTNNNPARSSSSTSSSPAPRTRTPTIPKRIPPTLSLVVKKDHLPKHIDLPTFVPREYDPLPAPGSEDTYKCIASSRLIQKTALVKALVDPDCGRVSLVERDFEYLRYMSPDTRQGLDGSSPVEADLILDEHTAILFHPLGDLGQASGLDVEGGLKTFVATLARIGPRYTNLWLIFEEYYSPAYLVTAGSIRTTAGMHHAPSVPLPILARPNPYTGPTMKYLSQFMAWVPSTQTRTRWLSRIRCPSGHQSLQTKGCNVQQQAFGMQDPGQSMDEISFETQVLFASDERCAARMVRAIGEGIVRRIDRAHERFLGAFRIFNPFSIQLILSLCSLKEFFAMDHQQRCKTVGRFIDPDVLAIFDKVVATPMS</sequence>
<reference evidence="2" key="1">
    <citation type="submission" date="2021-06" db="EMBL/GenBank/DDBJ databases">
        <title>Genome Sequence of Mortierella hyaline Strain SCG-10, a Cold-Adapted, Nitrate-Reducing Fungus Isolated from Soil in Minnesota, USA.</title>
        <authorList>
            <person name="Aldossari N."/>
        </authorList>
    </citation>
    <scope>NUCLEOTIDE SEQUENCE</scope>
    <source>
        <strain evidence="2">SCG-10</strain>
    </source>
</reference>
<gene>
    <name evidence="2" type="ORF">KI688_011067</name>
</gene>
<organism evidence="2 3">
    <name type="scientific">Linnemannia hyalina</name>
    <dbReference type="NCBI Taxonomy" id="64524"/>
    <lineage>
        <taxon>Eukaryota</taxon>
        <taxon>Fungi</taxon>
        <taxon>Fungi incertae sedis</taxon>
        <taxon>Mucoromycota</taxon>
        <taxon>Mortierellomycotina</taxon>
        <taxon>Mortierellomycetes</taxon>
        <taxon>Mortierellales</taxon>
        <taxon>Mortierellaceae</taxon>
        <taxon>Linnemannia</taxon>
    </lineage>
</organism>
<feature type="compositionally biased region" description="Low complexity" evidence="1">
    <location>
        <begin position="28"/>
        <end position="39"/>
    </location>
</feature>
<protein>
    <submittedName>
        <fullName evidence="2">Uncharacterized protein</fullName>
    </submittedName>
</protein>
<feature type="compositionally biased region" description="Low complexity" evidence="1">
    <location>
        <begin position="80"/>
        <end position="108"/>
    </location>
</feature>
<comment type="caution">
    <text evidence="2">The sequence shown here is derived from an EMBL/GenBank/DDBJ whole genome shotgun (WGS) entry which is preliminary data.</text>
</comment>
<dbReference type="EMBL" id="JAHRHY010000006">
    <property type="protein sequence ID" value="KAG9068782.1"/>
    <property type="molecule type" value="Genomic_DNA"/>
</dbReference>
<evidence type="ECO:0000256" key="1">
    <source>
        <dbReference type="SAM" id="MobiDB-lite"/>
    </source>
</evidence>
<keyword evidence="3" id="KW-1185">Reference proteome</keyword>
<dbReference type="AlphaFoldDB" id="A0A9P7XY88"/>
<dbReference type="OrthoDB" id="2422840at2759"/>
<proteinExistence type="predicted"/>
<name>A0A9P7XY88_9FUNG</name>
<accession>A0A9P7XY88</accession>
<feature type="region of interest" description="Disordered" evidence="1">
    <location>
        <begin position="28"/>
        <end position="108"/>
    </location>
</feature>
<dbReference type="Proteomes" id="UP000707451">
    <property type="component" value="Unassembled WGS sequence"/>
</dbReference>
<evidence type="ECO:0000313" key="3">
    <source>
        <dbReference type="Proteomes" id="UP000707451"/>
    </source>
</evidence>
<feature type="compositionally biased region" description="Low complexity" evidence="1">
    <location>
        <begin position="48"/>
        <end position="59"/>
    </location>
</feature>
<evidence type="ECO:0000313" key="2">
    <source>
        <dbReference type="EMBL" id="KAG9068782.1"/>
    </source>
</evidence>